<proteinExistence type="predicted"/>
<evidence type="ECO:0000313" key="3">
    <source>
        <dbReference type="Proteomes" id="UP000749559"/>
    </source>
</evidence>
<protein>
    <submittedName>
        <fullName evidence="2">Uncharacterized protein</fullName>
    </submittedName>
</protein>
<feature type="region of interest" description="Disordered" evidence="1">
    <location>
        <begin position="661"/>
        <end position="685"/>
    </location>
</feature>
<feature type="compositionally biased region" description="Basic and acidic residues" evidence="1">
    <location>
        <begin position="666"/>
        <end position="685"/>
    </location>
</feature>
<comment type="caution">
    <text evidence="2">The sequence shown here is derived from an EMBL/GenBank/DDBJ whole genome shotgun (WGS) entry which is preliminary data.</text>
</comment>
<evidence type="ECO:0000256" key="1">
    <source>
        <dbReference type="SAM" id="MobiDB-lite"/>
    </source>
</evidence>
<feature type="compositionally biased region" description="Basic and acidic residues" evidence="1">
    <location>
        <begin position="74"/>
        <end position="84"/>
    </location>
</feature>
<dbReference type="Proteomes" id="UP000749559">
    <property type="component" value="Unassembled WGS sequence"/>
</dbReference>
<dbReference type="EMBL" id="CAIIXF020000007">
    <property type="protein sequence ID" value="CAH1789526.1"/>
    <property type="molecule type" value="Genomic_DNA"/>
</dbReference>
<accession>A0A8J1TRM9</accession>
<evidence type="ECO:0000313" key="2">
    <source>
        <dbReference type="EMBL" id="CAH1789526.1"/>
    </source>
</evidence>
<sequence>MKFDKFDGRGSFAEEVLVRSNRMERYRESPPPGGPHVIKTGPRNPLRDSGYFDESLHVYNSSDDNLDDDLWNGSDRDADDERNSPIRRAQSMESMSVRLDSGYQTPQSLPSPTGPNDESPKKRSRSTSYLNRSNGPNASFRNDSSVPTRSHSMGHLDFTPYVSDVITIDSDVPNTYKTFTTHLCHFSHLDVNTGKLLDIDVDNDNASMNVSTDEIHPEDTVYGTKMISFPQTVQHASYAKPKSKTEHSVEVGPMRHHSYVVHLFLNKRKTIELGPEEDWEIETSQQTTTQRRVTEVVEEEIMTQQPPEIETNETTTQTNIQQVVTNVQIKPDIQRESHVTYLHMNKKRLVELEVEPVIKEQLIQQTVEETVHQEQVKPVVDAGVQISCFAHVYGNTACQTDDDAPYVEAESSQTEKPSMIDRLVNTDPDLFEEFVSKWYKSTEEVTTTVQKPGAVANGTQTNQKPLTNTNVNTDDSMFSEYIFDVFQSSLPVTENADIQTVDTTKPPRMVDQGVNVTNESNNAQCQTLNKSTTNTDMSTDNNMFEEYIKQNFVAAAVSKMTIASAQKELALRERLRELEMRTETVVDGPSVSSIECQTDPLVDMEENEIITTTETTTTVSKEEQEADVRAQALELFEQYKEEYRLSMLRPMSDAEAQCDEEIEDEEWRHEEWTDTHTHSFSDRQTTEKELLQSALDNSHVDTLLQNLMEKVVTTQTLVEGGETVVVRDAETQTKIDLATFDYSDFPIRSQIIRVKVPLVDHFGRPQTLYVNEPYRPYESLKNYKYQFGHH</sequence>
<keyword evidence="3" id="KW-1185">Reference proteome</keyword>
<reference evidence="2" key="1">
    <citation type="submission" date="2022-03" db="EMBL/GenBank/DDBJ databases">
        <authorList>
            <person name="Martin C."/>
        </authorList>
    </citation>
    <scope>NUCLEOTIDE SEQUENCE</scope>
</reference>
<feature type="compositionally biased region" description="Polar residues" evidence="1">
    <location>
        <begin position="126"/>
        <end position="151"/>
    </location>
</feature>
<name>A0A8J1TRM9_OWEFU</name>
<dbReference type="AlphaFoldDB" id="A0A8J1TRM9"/>
<organism evidence="2 3">
    <name type="scientific">Owenia fusiformis</name>
    <name type="common">Polychaete worm</name>
    <dbReference type="NCBI Taxonomy" id="6347"/>
    <lineage>
        <taxon>Eukaryota</taxon>
        <taxon>Metazoa</taxon>
        <taxon>Spiralia</taxon>
        <taxon>Lophotrochozoa</taxon>
        <taxon>Annelida</taxon>
        <taxon>Polychaeta</taxon>
        <taxon>Sedentaria</taxon>
        <taxon>Canalipalpata</taxon>
        <taxon>Sabellida</taxon>
        <taxon>Oweniida</taxon>
        <taxon>Oweniidae</taxon>
        <taxon>Owenia</taxon>
    </lineage>
</organism>
<feature type="compositionally biased region" description="Polar residues" evidence="1">
    <location>
        <begin position="102"/>
        <end position="116"/>
    </location>
</feature>
<feature type="region of interest" description="Disordered" evidence="1">
    <location>
        <begin position="19"/>
        <end position="154"/>
    </location>
</feature>
<gene>
    <name evidence="2" type="ORF">OFUS_LOCUS14869</name>
</gene>